<dbReference type="SUPFAM" id="SSF48508">
    <property type="entry name" value="Nuclear receptor ligand-binding domain"/>
    <property type="match status" value="1"/>
</dbReference>
<dbReference type="InterPro" id="IPR001628">
    <property type="entry name" value="Znf_hrmn_rcpt"/>
</dbReference>
<dbReference type="PROSITE" id="PS51843">
    <property type="entry name" value="NR_LBD"/>
    <property type="match status" value="1"/>
</dbReference>
<dbReference type="PROSITE" id="PS00031">
    <property type="entry name" value="NUCLEAR_REC_DBD_1"/>
    <property type="match status" value="1"/>
</dbReference>
<evidence type="ECO:0000256" key="2">
    <source>
        <dbReference type="ARBA" id="ARBA00022771"/>
    </source>
</evidence>
<keyword evidence="5" id="KW-0238">DNA-binding</keyword>
<dbReference type="Pfam" id="PF00105">
    <property type="entry name" value="zf-C4"/>
    <property type="match status" value="1"/>
</dbReference>
<feature type="domain" description="Nuclear receptor" evidence="10">
    <location>
        <begin position="7"/>
        <end position="83"/>
    </location>
</feature>
<dbReference type="InterPro" id="IPR013088">
    <property type="entry name" value="Znf_NHR/GATA"/>
</dbReference>
<keyword evidence="1" id="KW-0479">Metal-binding</keyword>
<keyword evidence="4" id="KW-0805">Transcription regulation</keyword>
<dbReference type="AlphaFoldDB" id="A0A7R9LQG1"/>
<dbReference type="GO" id="GO:0000122">
    <property type="term" value="P:negative regulation of transcription by RNA polymerase II"/>
    <property type="evidence" value="ECO:0007669"/>
    <property type="project" value="TreeGrafter"/>
</dbReference>
<evidence type="ECO:0000259" key="11">
    <source>
        <dbReference type="PROSITE" id="PS51843"/>
    </source>
</evidence>
<keyword evidence="7" id="KW-0675">Receptor</keyword>
<evidence type="ECO:0000256" key="9">
    <source>
        <dbReference type="SAM" id="MobiDB-lite"/>
    </source>
</evidence>
<dbReference type="InterPro" id="IPR050234">
    <property type="entry name" value="Nuclear_hormone_rcpt_NR1"/>
</dbReference>
<evidence type="ECO:0000313" key="12">
    <source>
        <dbReference type="EMBL" id="CAD7645876.1"/>
    </source>
</evidence>
<organism evidence="12">
    <name type="scientific">Oppiella nova</name>
    <dbReference type="NCBI Taxonomy" id="334625"/>
    <lineage>
        <taxon>Eukaryota</taxon>
        <taxon>Metazoa</taxon>
        <taxon>Ecdysozoa</taxon>
        <taxon>Arthropoda</taxon>
        <taxon>Chelicerata</taxon>
        <taxon>Arachnida</taxon>
        <taxon>Acari</taxon>
        <taxon>Acariformes</taxon>
        <taxon>Sarcoptiformes</taxon>
        <taxon>Oribatida</taxon>
        <taxon>Brachypylina</taxon>
        <taxon>Oppioidea</taxon>
        <taxon>Oppiidae</taxon>
        <taxon>Oppiella</taxon>
    </lineage>
</organism>
<dbReference type="GO" id="GO:0004879">
    <property type="term" value="F:nuclear receptor activity"/>
    <property type="evidence" value="ECO:0007669"/>
    <property type="project" value="TreeGrafter"/>
</dbReference>
<evidence type="ECO:0000256" key="6">
    <source>
        <dbReference type="ARBA" id="ARBA00023163"/>
    </source>
</evidence>
<name>A0A7R9LQG1_9ACAR</name>
<dbReference type="PRINTS" id="PR00047">
    <property type="entry name" value="STROIDFINGER"/>
</dbReference>
<dbReference type="EMBL" id="OC917018">
    <property type="protein sequence ID" value="CAD7645876.1"/>
    <property type="molecule type" value="Genomic_DNA"/>
</dbReference>
<keyword evidence="3" id="KW-0862">Zinc</keyword>
<protein>
    <submittedName>
        <fullName evidence="12">Uncharacterized protein</fullName>
    </submittedName>
</protein>
<dbReference type="GO" id="GO:0030154">
    <property type="term" value="P:cell differentiation"/>
    <property type="evidence" value="ECO:0007669"/>
    <property type="project" value="TreeGrafter"/>
</dbReference>
<feature type="region of interest" description="Disordered" evidence="9">
    <location>
        <begin position="93"/>
        <end position="123"/>
    </location>
</feature>
<dbReference type="Proteomes" id="UP000728032">
    <property type="component" value="Unassembled WGS sequence"/>
</dbReference>
<evidence type="ECO:0000256" key="1">
    <source>
        <dbReference type="ARBA" id="ARBA00022723"/>
    </source>
</evidence>
<dbReference type="Gene3D" id="1.10.565.10">
    <property type="entry name" value="Retinoid X Receptor"/>
    <property type="match status" value="1"/>
</dbReference>
<evidence type="ECO:0000256" key="3">
    <source>
        <dbReference type="ARBA" id="ARBA00022833"/>
    </source>
</evidence>
<dbReference type="InterPro" id="IPR001723">
    <property type="entry name" value="Nuclear_hrmn_rcpt"/>
</dbReference>
<evidence type="ECO:0000256" key="5">
    <source>
        <dbReference type="ARBA" id="ARBA00023125"/>
    </source>
</evidence>
<dbReference type="EMBL" id="CAJPVJ010002193">
    <property type="protein sequence ID" value="CAG2165907.1"/>
    <property type="molecule type" value="Genomic_DNA"/>
</dbReference>
<feature type="domain" description="NR LBD" evidence="11">
    <location>
        <begin position="195"/>
        <end position="356"/>
    </location>
</feature>
<dbReference type="GO" id="GO:0045944">
    <property type="term" value="P:positive regulation of transcription by RNA polymerase II"/>
    <property type="evidence" value="ECO:0007669"/>
    <property type="project" value="TreeGrafter"/>
</dbReference>
<evidence type="ECO:0000256" key="4">
    <source>
        <dbReference type="ARBA" id="ARBA00023015"/>
    </source>
</evidence>
<dbReference type="OrthoDB" id="10432011at2759"/>
<dbReference type="SMART" id="SM00399">
    <property type="entry name" value="ZnF_C4"/>
    <property type="match status" value="1"/>
</dbReference>
<keyword evidence="13" id="KW-1185">Reference proteome</keyword>
<keyword evidence="6" id="KW-0804">Transcription</keyword>
<reference evidence="12" key="1">
    <citation type="submission" date="2020-11" db="EMBL/GenBank/DDBJ databases">
        <authorList>
            <person name="Tran Van P."/>
        </authorList>
    </citation>
    <scope>NUCLEOTIDE SEQUENCE</scope>
</reference>
<keyword evidence="8" id="KW-0539">Nucleus</keyword>
<evidence type="ECO:0000256" key="8">
    <source>
        <dbReference type="ARBA" id="ARBA00023242"/>
    </source>
</evidence>
<evidence type="ECO:0000313" key="13">
    <source>
        <dbReference type="Proteomes" id="UP000728032"/>
    </source>
</evidence>
<keyword evidence="2" id="KW-0863">Zinc-finger</keyword>
<dbReference type="InterPro" id="IPR000536">
    <property type="entry name" value="Nucl_hrmn_rcpt_lig-bd"/>
</dbReference>
<dbReference type="GO" id="GO:0008270">
    <property type="term" value="F:zinc ion binding"/>
    <property type="evidence" value="ECO:0007669"/>
    <property type="project" value="UniProtKB-KW"/>
</dbReference>
<dbReference type="PANTHER" id="PTHR24082:SF283">
    <property type="entry name" value="NUCLEAR HORMONE RECEPTOR HR96"/>
    <property type="match status" value="1"/>
</dbReference>
<dbReference type="GO" id="GO:0000978">
    <property type="term" value="F:RNA polymerase II cis-regulatory region sequence-specific DNA binding"/>
    <property type="evidence" value="ECO:0007669"/>
    <property type="project" value="TreeGrafter"/>
</dbReference>
<dbReference type="PANTHER" id="PTHR24082">
    <property type="entry name" value="NUCLEAR HORMONE RECEPTOR"/>
    <property type="match status" value="1"/>
</dbReference>
<accession>A0A7R9LQG1</accession>
<proteinExistence type="predicted"/>
<dbReference type="Gene3D" id="3.30.50.10">
    <property type="entry name" value="Erythroid Transcription Factor GATA-1, subunit A"/>
    <property type="match status" value="1"/>
</dbReference>
<evidence type="ECO:0000256" key="7">
    <source>
        <dbReference type="ARBA" id="ARBA00023170"/>
    </source>
</evidence>
<dbReference type="SUPFAM" id="SSF57716">
    <property type="entry name" value="Glucocorticoid receptor-like (DNA-binding domain)"/>
    <property type="match status" value="1"/>
</dbReference>
<sequence>MASTEVIKKCVVCDDKASGFNFNVLTCGSCKAFFRRNALKDENHFKCPFEGKCDLNLITRKFCQKCRLNKCFEVGMKKDLILSERELELRSKRRAEKKMKSKLNSQKKMTTDDKSTTDSGNSSVDSDFMTQIFLDTSISDEKIKAQIIDIENSVDATKKTIVWTHKPSTSKVSEFPIIPIVRPITDYNNNFNAIESNRLTELLSASHIFKMPYGSVKSVANTYLDAMEAIAEHMEQVIDKLVSMSKRLTLFNAVCVSDQIALIKYGSIEMVYLRQIIGYNADTNQLVVPDEDPTQSVVVYLDAINQEKQYLYKAFVKYFQEFVREWDCDETIVDLLTAIILFDPNRPGLQHRTLVK</sequence>
<gene>
    <name evidence="12" type="ORF">ONB1V03_LOCUS5442</name>
</gene>
<dbReference type="PROSITE" id="PS51030">
    <property type="entry name" value="NUCLEAR_REC_DBD_2"/>
    <property type="match status" value="1"/>
</dbReference>
<evidence type="ECO:0000259" key="10">
    <source>
        <dbReference type="PROSITE" id="PS51030"/>
    </source>
</evidence>
<dbReference type="PRINTS" id="PR00398">
    <property type="entry name" value="STRDHORMONER"/>
</dbReference>
<dbReference type="InterPro" id="IPR035500">
    <property type="entry name" value="NHR-like_dom_sf"/>
</dbReference>